<keyword evidence="7" id="KW-0808">Transferase</keyword>
<evidence type="ECO:0000256" key="8">
    <source>
        <dbReference type="ARBA" id="ARBA00022723"/>
    </source>
</evidence>
<feature type="domain" description="Pterin-binding" evidence="13">
    <location>
        <begin position="138"/>
        <end position="384"/>
    </location>
</feature>
<evidence type="ECO:0000256" key="5">
    <source>
        <dbReference type="ARBA" id="ARBA00012458"/>
    </source>
</evidence>
<comment type="function">
    <text evidence="12">Catalyzes the condensation of para-aminobenzoate (pABA) with 6-hydroxymethyl-7,8-dihydropterin diphosphate (DHPt-PP) to form 7,8-dihydropteroate (H2Pte), the immediate precursor of folate derivatives.</text>
</comment>
<evidence type="ECO:0000256" key="3">
    <source>
        <dbReference type="ARBA" id="ARBA00004763"/>
    </source>
</evidence>
<dbReference type="Proteomes" id="UP000239549">
    <property type="component" value="Unassembled WGS sequence"/>
</dbReference>
<dbReference type="RefSeq" id="WP_104370692.1">
    <property type="nucleotide sequence ID" value="NZ_BFAV01000018.1"/>
</dbReference>
<comment type="similarity">
    <text evidence="4">Belongs to the DHPS family.</text>
</comment>
<dbReference type="GO" id="GO:0046872">
    <property type="term" value="F:metal ion binding"/>
    <property type="evidence" value="ECO:0007669"/>
    <property type="project" value="UniProtKB-KW"/>
</dbReference>
<comment type="pathway">
    <text evidence="3">Cofactor biosynthesis; tetrahydrofolate biosynthesis; 7,8-dihydrofolate from 2-amino-4-hydroxy-6-hydroxymethyl-7,8-dihydropteridine diphosphate and 4-aminobenzoate: step 1/2.</text>
</comment>
<evidence type="ECO:0000256" key="4">
    <source>
        <dbReference type="ARBA" id="ARBA00009503"/>
    </source>
</evidence>
<dbReference type="EC" id="2.5.1.15" evidence="5"/>
<evidence type="ECO:0000256" key="6">
    <source>
        <dbReference type="ARBA" id="ARBA00016919"/>
    </source>
</evidence>
<dbReference type="GO" id="GO:0046654">
    <property type="term" value="P:tetrahydrofolate biosynthetic process"/>
    <property type="evidence" value="ECO:0007669"/>
    <property type="project" value="UniProtKB-UniPathway"/>
</dbReference>
<keyword evidence="9" id="KW-0460">Magnesium</keyword>
<accession>A0A2L2X804</accession>
<evidence type="ECO:0000256" key="9">
    <source>
        <dbReference type="ARBA" id="ARBA00022842"/>
    </source>
</evidence>
<keyword evidence="8" id="KW-0479">Metal-binding</keyword>
<dbReference type="GO" id="GO:0005829">
    <property type="term" value="C:cytosol"/>
    <property type="evidence" value="ECO:0007669"/>
    <property type="project" value="TreeGrafter"/>
</dbReference>
<dbReference type="InterPro" id="IPR045031">
    <property type="entry name" value="DHP_synth-like"/>
</dbReference>
<dbReference type="GO" id="GO:0046656">
    <property type="term" value="P:folic acid biosynthetic process"/>
    <property type="evidence" value="ECO:0007669"/>
    <property type="project" value="UniProtKB-KW"/>
</dbReference>
<dbReference type="CDD" id="cd00739">
    <property type="entry name" value="DHPS"/>
    <property type="match status" value="1"/>
</dbReference>
<evidence type="ECO:0000256" key="1">
    <source>
        <dbReference type="ARBA" id="ARBA00000012"/>
    </source>
</evidence>
<keyword evidence="15" id="KW-1185">Reference proteome</keyword>
<organism evidence="14 15">
    <name type="scientific">Desulfocucumis palustris</name>
    <dbReference type="NCBI Taxonomy" id="1898651"/>
    <lineage>
        <taxon>Bacteria</taxon>
        <taxon>Bacillati</taxon>
        <taxon>Bacillota</taxon>
        <taxon>Clostridia</taxon>
        <taxon>Eubacteriales</taxon>
        <taxon>Desulfocucumaceae</taxon>
        <taxon>Desulfocucumis</taxon>
    </lineage>
</organism>
<dbReference type="SUPFAM" id="SSF51717">
    <property type="entry name" value="Dihydropteroate synthetase-like"/>
    <property type="match status" value="1"/>
</dbReference>
<evidence type="ECO:0000256" key="12">
    <source>
        <dbReference type="ARBA" id="ARBA00053449"/>
    </source>
</evidence>
<dbReference type="PROSITE" id="PS00793">
    <property type="entry name" value="DHPS_2"/>
    <property type="match status" value="1"/>
</dbReference>
<evidence type="ECO:0000259" key="13">
    <source>
        <dbReference type="PROSITE" id="PS50972"/>
    </source>
</evidence>
<dbReference type="Pfam" id="PF00809">
    <property type="entry name" value="Pterin_bind"/>
    <property type="match status" value="1"/>
</dbReference>
<evidence type="ECO:0000313" key="15">
    <source>
        <dbReference type="Proteomes" id="UP000239549"/>
    </source>
</evidence>
<reference evidence="15" key="1">
    <citation type="submission" date="2018-02" db="EMBL/GenBank/DDBJ databases">
        <title>Genome sequence of Desulfocucumis palustris strain NAW-5.</title>
        <authorList>
            <person name="Watanabe M."/>
            <person name="Kojima H."/>
            <person name="Fukui M."/>
        </authorList>
    </citation>
    <scope>NUCLEOTIDE SEQUENCE [LARGE SCALE GENOMIC DNA]</scope>
    <source>
        <strain evidence="15">NAW-5</strain>
    </source>
</reference>
<dbReference type="PANTHER" id="PTHR20941:SF1">
    <property type="entry name" value="FOLIC ACID SYNTHESIS PROTEIN FOL1"/>
    <property type="match status" value="1"/>
</dbReference>
<dbReference type="OrthoDB" id="9811744at2"/>
<dbReference type="InterPro" id="IPR006390">
    <property type="entry name" value="DHP_synth_dom"/>
</dbReference>
<dbReference type="PROSITE" id="PS50972">
    <property type="entry name" value="PTERIN_BINDING"/>
    <property type="match status" value="1"/>
</dbReference>
<gene>
    <name evidence="14" type="ORF">DCCM_0313</name>
</gene>
<dbReference type="PROSITE" id="PS00792">
    <property type="entry name" value="DHPS_1"/>
    <property type="match status" value="1"/>
</dbReference>
<evidence type="ECO:0000256" key="2">
    <source>
        <dbReference type="ARBA" id="ARBA00001946"/>
    </source>
</evidence>
<evidence type="ECO:0000313" key="14">
    <source>
        <dbReference type="EMBL" id="GBF32122.1"/>
    </source>
</evidence>
<evidence type="ECO:0000256" key="7">
    <source>
        <dbReference type="ARBA" id="ARBA00022679"/>
    </source>
</evidence>
<dbReference type="FunFam" id="3.20.20.20:FF:000006">
    <property type="entry name" value="Dihydropteroate synthase"/>
    <property type="match status" value="1"/>
</dbReference>
<dbReference type="GO" id="GO:0004156">
    <property type="term" value="F:dihydropteroate synthase activity"/>
    <property type="evidence" value="ECO:0007669"/>
    <property type="project" value="UniProtKB-EC"/>
</dbReference>
<dbReference type="EMBL" id="BFAV01000018">
    <property type="protein sequence ID" value="GBF32122.1"/>
    <property type="molecule type" value="Genomic_DNA"/>
</dbReference>
<evidence type="ECO:0000256" key="11">
    <source>
        <dbReference type="ARBA" id="ARBA00030193"/>
    </source>
</evidence>
<comment type="catalytic activity">
    <reaction evidence="1">
        <text>(7,8-dihydropterin-6-yl)methyl diphosphate + 4-aminobenzoate = 7,8-dihydropteroate + diphosphate</text>
        <dbReference type="Rhea" id="RHEA:19949"/>
        <dbReference type="ChEBI" id="CHEBI:17836"/>
        <dbReference type="ChEBI" id="CHEBI:17839"/>
        <dbReference type="ChEBI" id="CHEBI:33019"/>
        <dbReference type="ChEBI" id="CHEBI:72950"/>
        <dbReference type="EC" id="2.5.1.15"/>
    </reaction>
</comment>
<sequence>MKIRNITVLNKREALEEISRIGAESTGCRLMAPKAVHRLIKIYGLSPKQATILKQEMLSKGGEAAVARGVLDSSAQSSEVILMGTLRQMEELISKLKMQPFGLPALGRQIKQVLDNLEGRPVFDLDCRGKKVTIGNRTLVMGILNVTPDSFSDGGKYYDPGMALERALGMVEEGADIIDLGGESTRPGYAPVEPEEELKRILPVLKRLVRDIPVPLSVDTCKSLVAEAALEEGAHIINDQWALRQDHRMAEVVARHGAPLILMHNQKGTAYRELMGDMIDFFNDSIDRGMEAGIPRDKMIVDPGIGFGKTPEQNIEVMGRLKELECLGLPVLIGTSRKSLIGKVLDLPVDQRLEGTAATVSVGIANGADIIRVHDVKEMSRVARMTDAMVRRKI</sequence>
<evidence type="ECO:0000256" key="10">
    <source>
        <dbReference type="ARBA" id="ARBA00022909"/>
    </source>
</evidence>
<dbReference type="AlphaFoldDB" id="A0A2L2X804"/>
<name>A0A2L2X804_9FIRM</name>
<dbReference type="InterPro" id="IPR000489">
    <property type="entry name" value="Pterin-binding_dom"/>
</dbReference>
<proteinExistence type="inferred from homology"/>
<protein>
    <recommendedName>
        <fullName evidence="6">Dihydropteroate synthase</fullName>
        <ecNumber evidence="5">2.5.1.15</ecNumber>
    </recommendedName>
    <alternativeName>
        <fullName evidence="11">Dihydropteroate pyrophosphorylase</fullName>
    </alternativeName>
</protein>
<comment type="caution">
    <text evidence="14">The sequence shown here is derived from an EMBL/GenBank/DDBJ whole genome shotgun (WGS) entry which is preliminary data.</text>
</comment>
<dbReference type="Gene3D" id="3.20.20.20">
    <property type="entry name" value="Dihydropteroate synthase-like"/>
    <property type="match status" value="1"/>
</dbReference>
<keyword evidence="10" id="KW-0289">Folate biosynthesis</keyword>
<dbReference type="PANTHER" id="PTHR20941">
    <property type="entry name" value="FOLATE SYNTHESIS PROTEINS"/>
    <property type="match status" value="1"/>
</dbReference>
<comment type="cofactor">
    <cofactor evidence="2">
        <name>Mg(2+)</name>
        <dbReference type="ChEBI" id="CHEBI:18420"/>
    </cofactor>
</comment>
<dbReference type="InterPro" id="IPR011005">
    <property type="entry name" value="Dihydropteroate_synth-like_sf"/>
</dbReference>
<dbReference type="UniPathway" id="UPA00077">
    <property type="reaction ID" value="UER00156"/>
</dbReference>
<dbReference type="NCBIfam" id="TIGR01496">
    <property type="entry name" value="DHPS"/>
    <property type="match status" value="1"/>
</dbReference>